<evidence type="ECO:0000256" key="3">
    <source>
        <dbReference type="ARBA" id="ARBA00005002"/>
    </source>
</evidence>
<keyword evidence="10 12" id="KW-0443">Lipid metabolism</keyword>
<feature type="binding site" evidence="12">
    <location>
        <position position="245"/>
    </location>
    <ligand>
        <name>Zn(2+)</name>
        <dbReference type="ChEBI" id="CHEBI:29105"/>
    </ligand>
</feature>
<comment type="cofactor">
    <cofactor evidence="1 12">
        <name>Zn(2+)</name>
        <dbReference type="ChEBI" id="CHEBI:29105"/>
    </cofactor>
</comment>
<evidence type="ECO:0000256" key="8">
    <source>
        <dbReference type="ARBA" id="ARBA00022801"/>
    </source>
</evidence>
<reference evidence="13 14" key="1">
    <citation type="submission" date="2020-08" db="EMBL/GenBank/DDBJ databases">
        <title>Genomic Encyclopedia of Type Strains, Phase IV (KMG-IV): sequencing the most valuable type-strain genomes for metagenomic binning, comparative biology and taxonomic classification.</title>
        <authorList>
            <person name="Goeker M."/>
        </authorList>
    </citation>
    <scope>NUCLEOTIDE SEQUENCE [LARGE SCALE GENOMIC DNA]</scope>
    <source>
        <strain evidence="13 14">DSM 101465</strain>
    </source>
</reference>
<keyword evidence="5 12" id="KW-0444">Lipid biosynthesis</keyword>
<dbReference type="Pfam" id="PF03331">
    <property type="entry name" value="LpxC"/>
    <property type="match status" value="1"/>
</dbReference>
<evidence type="ECO:0000256" key="12">
    <source>
        <dbReference type="HAMAP-Rule" id="MF_00388"/>
    </source>
</evidence>
<dbReference type="InterPro" id="IPR004463">
    <property type="entry name" value="UDP-acyl_GlcNac_deAcase"/>
</dbReference>
<keyword evidence="14" id="KW-1185">Reference proteome</keyword>
<dbReference type="SUPFAM" id="SSF54211">
    <property type="entry name" value="Ribosomal protein S5 domain 2-like"/>
    <property type="match status" value="2"/>
</dbReference>
<sequence>MKASSQTTLRDTVTLAGNGVHSGKPVRLTIHPAEVNHGIVFLRTGLANGRERLIEARHVAVSATELCTRIGESESGAVATIEHLMSALAGLGIDNVLIEVDGPEVPILDGSAALFVEAFDRVGIVSQPAPRRYVKVLRPVRVQQGRAFAELTPRDKGFRLDVEIDFDTPVIGRQRKIVDLSAAVYRREIASARTFGFMRDVERLWKAGFALGASLENTVAIGEDRILNEEGLRHPDEFVRHKLLDAIGDLALSGLPLIGSYRSYCGGHRLNFMVLDALFADRANYAIVESEPRREPRHAEIASGIAVPAYAPDIH</sequence>
<dbReference type="EC" id="3.5.1.108" evidence="4 12"/>
<dbReference type="PANTHER" id="PTHR33694:SF1">
    <property type="entry name" value="UDP-3-O-ACYL-N-ACETYLGLUCOSAMINE DEACETYLASE 1, MITOCHONDRIAL-RELATED"/>
    <property type="match status" value="1"/>
</dbReference>
<keyword evidence="7 12" id="KW-0479">Metal-binding</keyword>
<evidence type="ECO:0000256" key="1">
    <source>
        <dbReference type="ARBA" id="ARBA00001947"/>
    </source>
</evidence>
<accession>A0A841KB66</accession>
<evidence type="ECO:0000256" key="5">
    <source>
        <dbReference type="ARBA" id="ARBA00022516"/>
    </source>
</evidence>
<keyword evidence="9 12" id="KW-0862">Zinc</keyword>
<organism evidence="13 14">
    <name type="scientific">Chelatococcus composti</name>
    <dbReference type="NCBI Taxonomy" id="1743235"/>
    <lineage>
        <taxon>Bacteria</taxon>
        <taxon>Pseudomonadati</taxon>
        <taxon>Pseudomonadota</taxon>
        <taxon>Alphaproteobacteria</taxon>
        <taxon>Hyphomicrobiales</taxon>
        <taxon>Chelatococcaceae</taxon>
        <taxon>Chelatococcus</taxon>
    </lineage>
</organism>
<dbReference type="InterPro" id="IPR015870">
    <property type="entry name" value="UDP-acyl_N-AcGlcN_deAcase_N"/>
</dbReference>
<comment type="catalytic activity">
    <reaction evidence="11 12">
        <text>a UDP-3-O-[(3R)-3-hydroxyacyl]-N-acetyl-alpha-D-glucosamine + H2O = a UDP-3-O-[(3R)-3-hydroxyacyl]-alpha-D-glucosamine + acetate</text>
        <dbReference type="Rhea" id="RHEA:67816"/>
        <dbReference type="ChEBI" id="CHEBI:15377"/>
        <dbReference type="ChEBI" id="CHEBI:30089"/>
        <dbReference type="ChEBI" id="CHEBI:137740"/>
        <dbReference type="ChEBI" id="CHEBI:173225"/>
        <dbReference type="EC" id="3.5.1.108"/>
    </reaction>
</comment>
<dbReference type="InterPro" id="IPR011334">
    <property type="entry name" value="UDP-acyl_GlcNac_deAcase_C"/>
</dbReference>
<keyword evidence="6 12" id="KW-0441">Lipid A biosynthesis</keyword>
<evidence type="ECO:0000256" key="9">
    <source>
        <dbReference type="ARBA" id="ARBA00022833"/>
    </source>
</evidence>
<dbReference type="Proteomes" id="UP000588017">
    <property type="component" value="Unassembled WGS sequence"/>
</dbReference>
<feature type="active site" description="Proton donor" evidence="12">
    <location>
        <position position="268"/>
    </location>
</feature>
<dbReference type="NCBIfam" id="TIGR00325">
    <property type="entry name" value="lpxC"/>
    <property type="match status" value="1"/>
</dbReference>
<evidence type="ECO:0000313" key="14">
    <source>
        <dbReference type="Proteomes" id="UP000588017"/>
    </source>
</evidence>
<evidence type="ECO:0000256" key="4">
    <source>
        <dbReference type="ARBA" id="ARBA00012745"/>
    </source>
</evidence>
<evidence type="ECO:0000256" key="7">
    <source>
        <dbReference type="ARBA" id="ARBA00022723"/>
    </source>
</evidence>
<evidence type="ECO:0000256" key="6">
    <source>
        <dbReference type="ARBA" id="ARBA00022556"/>
    </source>
</evidence>
<feature type="binding site" evidence="12">
    <location>
        <position position="83"/>
    </location>
    <ligand>
        <name>Zn(2+)</name>
        <dbReference type="ChEBI" id="CHEBI:29105"/>
    </ligand>
</feature>
<evidence type="ECO:0000256" key="2">
    <source>
        <dbReference type="ARBA" id="ARBA00002923"/>
    </source>
</evidence>
<comment type="function">
    <text evidence="2 12">Catalyzes the hydrolysis of UDP-3-O-myristoyl-N-acetylglucosamine to form UDP-3-O-myristoylglucosamine and acetate, the committed step in lipid A biosynthesis.</text>
</comment>
<comment type="similarity">
    <text evidence="12">Belongs to the LpxC family.</text>
</comment>
<comment type="pathway">
    <text evidence="3 12">Glycolipid biosynthesis; lipid IV(A) biosynthesis; lipid IV(A) from (3R)-3-hydroxytetradecanoyl-[acyl-carrier-protein] and UDP-N-acetyl-alpha-D-glucosamine: step 2/6.</text>
</comment>
<dbReference type="AlphaFoldDB" id="A0A841KB66"/>
<dbReference type="RefSeq" id="WP_183334225.1">
    <property type="nucleotide sequence ID" value="NZ_BMHX01000003.1"/>
</dbReference>
<dbReference type="HAMAP" id="MF_00388">
    <property type="entry name" value="LpxC"/>
    <property type="match status" value="1"/>
</dbReference>
<gene>
    <name evidence="12" type="primary">lpxC</name>
    <name evidence="13" type="ORF">HNQ73_001737</name>
</gene>
<proteinExistence type="inferred from homology"/>
<dbReference type="GO" id="GO:0046872">
    <property type="term" value="F:metal ion binding"/>
    <property type="evidence" value="ECO:0007669"/>
    <property type="project" value="UniProtKB-KW"/>
</dbReference>
<dbReference type="EMBL" id="JACHEH010000003">
    <property type="protein sequence ID" value="MBB6168114.1"/>
    <property type="molecule type" value="Genomic_DNA"/>
</dbReference>
<dbReference type="Gene3D" id="3.30.1700.10">
    <property type="entry name" value="lpxc deacetylase, domain 2"/>
    <property type="match status" value="1"/>
</dbReference>
<dbReference type="Gene3D" id="3.30.230.20">
    <property type="entry name" value="lpxc deacetylase, domain 1"/>
    <property type="match status" value="1"/>
</dbReference>
<evidence type="ECO:0000256" key="10">
    <source>
        <dbReference type="ARBA" id="ARBA00023098"/>
    </source>
</evidence>
<dbReference type="InterPro" id="IPR020568">
    <property type="entry name" value="Ribosomal_Su5_D2-typ_SF"/>
</dbReference>
<comment type="caution">
    <text evidence="13">The sequence shown here is derived from an EMBL/GenBank/DDBJ whole genome shotgun (WGS) entry which is preliminary data.</text>
</comment>
<dbReference type="GO" id="GO:0009245">
    <property type="term" value="P:lipid A biosynthetic process"/>
    <property type="evidence" value="ECO:0007669"/>
    <property type="project" value="UniProtKB-UniRule"/>
</dbReference>
<dbReference type="UniPathway" id="UPA00359">
    <property type="reaction ID" value="UER00478"/>
</dbReference>
<evidence type="ECO:0000256" key="11">
    <source>
        <dbReference type="ARBA" id="ARBA00024535"/>
    </source>
</evidence>
<evidence type="ECO:0000313" key="13">
    <source>
        <dbReference type="EMBL" id="MBB6168114.1"/>
    </source>
</evidence>
<keyword evidence="8 12" id="KW-0378">Hydrolase</keyword>
<dbReference type="GO" id="GO:0016020">
    <property type="term" value="C:membrane"/>
    <property type="evidence" value="ECO:0007669"/>
    <property type="project" value="GOC"/>
</dbReference>
<dbReference type="GO" id="GO:0103117">
    <property type="term" value="F:UDP-3-O-acyl-N-acetylglucosamine deacetylase activity"/>
    <property type="evidence" value="ECO:0007669"/>
    <property type="project" value="UniProtKB-UniRule"/>
</dbReference>
<name>A0A841KB66_9HYPH</name>
<protein>
    <recommendedName>
        <fullName evidence="4 12">UDP-3-O-acyl-N-acetylglucosamine deacetylase</fullName>
        <shortName evidence="12">UDP-3-O-acyl-GlcNAc deacetylase</shortName>
        <ecNumber evidence="4 12">3.5.1.108</ecNumber>
    </recommendedName>
    <alternativeName>
        <fullName evidence="12">UDP-3-O-[R-3-hydroxymyristoyl]-N-acetylglucosamine deacetylase</fullName>
    </alternativeName>
</protein>
<dbReference type="PANTHER" id="PTHR33694">
    <property type="entry name" value="UDP-3-O-ACYL-N-ACETYLGLUCOSAMINE DEACETYLASE 1, MITOCHONDRIAL-RELATED"/>
    <property type="match status" value="1"/>
</dbReference>
<feature type="binding site" evidence="12">
    <location>
        <position position="241"/>
    </location>
    <ligand>
        <name>Zn(2+)</name>
        <dbReference type="ChEBI" id="CHEBI:29105"/>
    </ligand>
</feature>